<dbReference type="Pfam" id="PF14398">
    <property type="entry name" value="ATPgrasp_YheCD"/>
    <property type="match status" value="1"/>
</dbReference>
<dbReference type="OrthoDB" id="7869153at2"/>
<gene>
    <name evidence="1" type="ORF">EYB31_01825</name>
</gene>
<evidence type="ECO:0000313" key="1">
    <source>
        <dbReference type="EMBL" id="TBL81756.1"/>
    </source>
</evidence>
<protein>
    <submittedName>
        <fullName evidence="1">YheC/YheD family protein</fullName>
    </submittedName>
</protein>
<reference evidence="1 2" key="1">
    <citation type="submission" date="2019-02" db="EMBL/GenBank/DDBJ databases">
        <title>Paenibacillus sp. nov., isolated from surface-sterilized tissue of Thalictrum simplex L.</title>
        <authorList>
            <person name="Tuo L."/>
        </authorList>
    </citation>
    <scope>NUCLEOTIDE SEQUENCE [LARGE SCALE GENOMIC DNA]</scope>
    <source>
        <strain evidence="1 2">N2SHLJ1</strain>
    </source>
</reference>
<accession>A0A4Q9DZ93</accession>
<dbReference type="SUPFAM" id="SSF56059">
    <property type="entry name" value="Glutathione synthetase ATP-binding domain-like"/>
    <property type="match status" value="1"/>
</dbReference>
<dbReference type="EMBL" id="SIRE01000002">
    <property type="protein sequence ID" value="TBL81756.1"/>
    <property type="molecule type" value="Genomic_DNA"/>
</dbReference>
<dbReference type="InterPro" id="IPR026838">
    <property type="entry name" value="YheC/D"/>
</dbReference>
<keyword evidence="2" id="KW-1185">Reference proteome</keyword>
<dbReference type="Proteomes" id="UP000293142">
    <property type="component" value="Unassembled WGS sequence"/>
</dbReference>
<proteinExistence type="predicted"/>
<evidence type="ECO:0000313" key="2">
    <source>
        <dbReference type="Proteomes" id="UP000293142"/>
    </source>
</evidence>
<dbReference type="AlphaFoldDB" id="A0A4Q9DZ93"/>
<comment type="caution">
    <text evidence="1">The sequence shown here is derived from an EMBL/GenBank/DDBJ whole genome shotgun (WGS) entry which is preliminary data.</text>
</comment>
<dbReference type="Gene3D" id="3.30.470.20">
    <property type="entry name" value="ATP-grasp fold, B domain"/>
    <property type="match status" value="1"/>
</dbReference>
<organism evidence="1 2">
    <name type="scientific">Paenibacillus thalictri</name>
    <dbReference type="NCBI Taxonomy" id="2527873"/>
    <lineage>
        <taxon>Bacteria</taxon>
        <taxon>Bacillati</taxon>
        <taxon>Bacillota</taxon>
        <taxon>Bacilli</taxon>
        <taxon>Bacillales</taxon>
        <taxon>Paenibacillaceae</taxon>
        <taxon>Paenibacillus</taxon>
    </lineage>
</organism>
<name>A0A4Q9DZ93_9BACL</name>
<sequence length="385" mass="44076">MLYRNSPNKLLERGGYKTMTAPYVGIMVNDKMYSWIPSGTTKYEAIHYYIEAGKRYGVTPCFFRMQDCKEDGTVKAYVNENNRYVEKIIPTPTVIHNRAIYPTEKENVQLAAWEENGLRIFNRWNRYGKLKVHELLMLDDTLRPHLPGTFPATPAHITEMMRMYDEIIVKPDRSSVGRGVMKLKREPGGWVLIYPRTLSVNNKHFKQLRFRSALPRLLHKRLAGMSYIVQQCLPLATYRGRPFDMRVSVQRGAAGDWQVTGIIAKVAGKATFITNVAQGGTVHRLEHIIQEEYPQLNPDKVLADVCNFSLRAAKQMSARLPHLADLGMDIGITASGFPLFIECNGKDQRYGFREAGMMDEWKSTYFNPMAYAKYLLDHPDGTPPM</sequence>